<organism evidence="9 10">
    <name type="scientific">Clostridium cadaveris</name>
    <dbReference type="NCBI Taxonomy" id="1529"/>
    <lineage>
        <taxon>Bacteria</taxon>
        <taxon>Bacillati</taxon>
        <taxon>Bacillota</taxon>
        <taxon>Clostridia</taxon>
        <taxon>Eubacteriales</taxon>
        <taxon>Clostridiaceae</taxon>
        <taxon>Clostridium</taxon>
    </lineage>
</organism>
<evidence type="ECO:0000313" key="8">
    <source>
        <dbReference type="EMBL" id="PWL54251.1"/>
    </source>
</evidence>
<evidence type="ECO:0000313" key="10">
    <source>
        <dbReference type="Proteomes" id="UP000182135"/>
    </source>
</evidence>
<comment type="similarity">
    <text evidence="1 7">Belongs to the Lgt family.</text>
</comment>
<dbReference type="NCBIfam" id="TIGR00544">
    <property type="entry name" value="lgt"/>
    <property type="match status" value="1"/>
</dbReference>
<dbReference type="GeneID" id="90546307"/>
<evidence type="ECO:0000256" key="1">
    <source>
        <dbReference type="ARBA" id="ARBA00007150"/>
    </source>
</evidence>
<dbReference type="eggNOG" id="COG0682">
    <property type="taxonomic scope" value="Bacteria"/>
</dbReference>
<reference evidence="8 11" key="2">
    <citation type="submission" date="2018-03" db="EMBL/GenBank/DDBJ databases">
        <title>The uncultured portion of the human microbiome is neutrally assembled.</title>
        <authorList>
            <person name="Jeraldo P."/>
            <person name="Boardman L."/>
            <person name="White B.A."/>
            <person name="Nelson H."/>
            <person name="Goldenfeld N."/>
            <person name="Chia N."/>
        </authorList>
    </citation>
    <scope>NUCLEOTIDE SEQUENCE [LARGE SCALE GENOMIC DNA]</scope>
    <source>
        <strain evidence="8">CIM:MAG 903</strain>
    </source>
</reference>
<dbReference type="GO" id="GO:0042158">
    <property type="term" value="P:lipoprotein biosynthetic process"/>
    <property type="evidence" value="ECO:0007669"/>
    <property type="project" value="UniProtKB-UniRule"/>
</dbReference>
<keyword evidence="6 7" id="KW-0472">Membrane</keyword>
<evidence type="ECO:0000256" key="4">
    <source>
        <dbReference type="ARBA" id="ARBA00022692"/>
    </source>
</evidence>
<feature type="binding site" evidence="7">
    <location>
        <position position="129"/>
    </location>
    <ligand>
        <name>a 1,2-diacyl-sn-glycero-3-phospho-(1'-sn-glycerol)</name>
        <dbReference type="ChEBI" id="CHEBI:64716"/>
    </ligand>
</feature>
<dbReference type="AlphaFoldDB" id="A0A1I2LT88"/>
<dbReference type="OrthoDB" id="871140at2"/>
<dbReference type="EMBL" id="QAMZ01000025">
    <property type="protein sequence ID" value="PWL54251.1"/>
    <property type="molecule type" value="Genomic_DNA"/>
</dbReference>
<keyword evidence="9" id="KW-0449">Lipoprotein</keyword>
<reference evidence="9 10" key="1">
    <citation type="submission" date="2016-10" db="EMBL/GenBank/DDBJ databases">
        <authorList>
            <person name="de Groot N.N."/>
        </authorList>
    </citation>
    <scope>NUCLEOTIDE SEQUENCE [LARGE SCALE GENOMIC DNA]</scope>
    <source>
        <strain evidence="9 10">NLAE-zl-G419</strain>
    </source>
</reference>
<dbReference type="GO" id="GO:0005886">
    <property type="term" value="C:plasma membrane"/>
    <property type="evidence" value="ECO:0007669"/>
    <property type="project" value="UniProtKB-SubCell"/>
</dbReference>
<dbReference type="Proteomes" id="UP000182135">
    <property type="component" value="Unassembled WGS sequence"/>
</dbReference>
<comment type="catalytic activity">
    <reaction evidence="7">
        <text>L-cysteinyl-[prolipoprotein] + a 1,2-diacyl-sn-glycero-3-phospho-(1'-sn-glycerol) = an S-1,2-diacyl-sn-glyceryl-L-cysteinyl-[prolipoprotein] + sn-glycerol 1-phosphate + H(+)</text>
        <dbReference type="Rhea" id="RHEA:56712"/>
        <dbReference type="Rhea" id="RHEA-COMP:14679"/>
        <dbReference type="Rhea" id="RHEA-COMP:14680"/>
        <dbReference type="ChEBI" id="CHEBI:15378"/>
        <dbReference type="ChEBI" id="CHEBI:29950"/>
        <dbReference type="ChEBI" id="CHEBI:57685"/>
        <dbReference type="ChEBI" id="CHEBI:64716"/>
        <dbReference type="ChEBI" id="CHEBI:140658"/>
        <dbReference type="EC" id="2.5.1.145"/>
    </reaction>
</comment>
<dbReference type="Pfam" id="PF01790">
    <property type="entry name" value="LGT"/>
    <property type="match status" value="1"/>
</dbReference>
<keyword evidence="3 7" id="KW-0808">Transferase</keyword>
<dbReference type="RefSeq" id="WP_027638493.1">
    <property type="nucleotide sequence ID" value="NZ_BAAACD010000044.1"/>
</dbReference>
<feature type="transmembrane region" description="Helical" evidence="7">
    <location>
        <begin position="46"/>
        <end position="66"/>
    </location>
</feature>
<evidence type="ECO:0000256" key="6">
    <source>
        <dbReference type="ARBA" id="ARBA00023136"/>
    </source>
</evidence>
<dbReference type="STRING" id="1529.SAMN04487885_11120"/>
<feature type="transmembrane region" description="Helical" evidence="7">
    <location>
        <begin position="224"/>
        <end position="243"/>
    </location>
</feature>
<evidence type="ECO:0000256" key="2">
    <source>
        <dbReference type="ARBA" id="ARBA00022475"/>
    </source>
</evidence>
<dbReference type="EMBL" id="FOOE01000011">
    <property type="protein sequence ID" value="SFF80627.1"/>
    <property type="molecule type" value="Genomic_DNA"/>
</dbReference>
<evidence type="ECO:0000256" key="7">
    <source>
        <dbReference type="HAMAP-Rule" id="MF_01147"/>
    </source>
</evidence>
<feature type="transmembrane region" description="Helical" evidence="7">
    <location>
        <begin position="195"/>
        <end position="212"/>
    </location>
</feature>
<comment type="pathway">
    <text evidence="7">Protein modification; lipoprotein biosynthesis (diacylglyceryl transfer).</text>
</comment>
<dbReference type="EC" id="2.5.1.145" evidence="7"/>
<sequence length="256" mass="28280">MKPVIFEILGVEIYGYGLMIALGIIAALGILFKLSRDKGYNEDKVFNMALISIILGVLGGKILFIITEFKNIINNPYILKDFGAGFVIYGAIMGGAIGVYAYCRKQRWNVLKVLDIVVPGVAIAQGFGRIGCLLAGCCYGAPTALPWGITFHESPFAVNEVSLHPTQVYSSLFDFALGIFLLWSLKKYKKPGKTFSLYVILYSIGRFLVEFLRNDPRGNVGVLSTSQFIAIFTLIIGIVVFNIDKLKGRRVTNEEK</sequence>
<comment type="function">
    <text evidence="7">Catalyzes the transfer of the diacylglyceryl group from phosphatidylglycerol to the sulfhydryl group of the N-terminal cysteine of a prolipoprotein, the first step in the formation of mature lipoproteins.</text>
</comment>
<protein>
    <recommendedName>
        <fullName evidence="7">Phosphatidylglycerol--prolipoprotein diacylglyceryl transferase</fullName>
        <ecNumber evidence="7">2.5.1.145</ecNumber>
    </recommendedName>
</protein>
<evidence type="ECO:0000313" key="9">
    <source>
        <dbReference type="EMBL" id="SFF80627.1"/>
    </source>
</evidence>
<accession>A0A1I2LT88</accession>
<evidence type="ECO:0000313" key="11">
    <source>
        <dbReference type="Proteomes" id="UP000246114"/>
    </source>
</evidence>
<feature type="transmembrane region" description="Helical" evidence="7">
    <location>
        <begin position="86"/>
        <end position="104"/>
    </location>
</feature>
<keyword evidence="5 7" id="KW-1133">Transmembrane helix</keyword>
<name>A0A1I2LT88_9CLOT</name>
<dbReference type="InterPro" id="IPR001640">
    <property type="entry name" value="Lgt"/>
</dbReference>
<keyword evidence="2 7" id="KW-1003">Cell membrane</keyword>
<feature type="transmembrane region" description="Helical" evidence="7">
    <location>
        <begin position="162"/>
        <end position="183"/>
    </location>
</feature>
<dbReference type="NCBIfam" id="NF000778">
    <property type="entry name" value="PRK00052.3-4"/>
    <property type="match status" value="1"/>
</dbReference>
<evidence type="ECO:0000256" key="3">
    <source>
        <dbReference type="ARBA" id="ARBA00022679"/>
    </source>
</evidence>
<gene>
    <name evidence="7" type="primary">lgt</name>
    <name evidence="8" type="ORF">DBY38_05030</name>
    <name evidence="9" type="ORF">SAMN04487885_11120</name>
</gene>
<evidence type="ECO:0000256" key="5">
    <source>
        <dbReference type="ARBA" id="ARBA00022989"/>
    </source>
</evidence>
<keyword evidence="10" id="KW-1185">Reference proteome</keyword>
<keyword evidence="4 7" id="KW-0812">Transmembrane</keyword>
<dbReference type="HAMAP" id="MF_01147">
    <property type="entry name" value="Lgt"/>
    <property type="match status" value="1"/>
</dbReference>
<dbReference type="GO" id="GO:0008961">
    <property type="term" value="F:phosphatidylglycerol-prolipoprotein diacylglyceryl transferase activity"/>
    <property type="evidence" value="ECO:0007669"/>
    <property type="project" value="UniProtKB-UniRule"/>
</dbReference>
<dbReference type="UniPathway" id="UPA00664"/>
<dbReference type="Proteomes" id="UP000246114">
    <property type="component" value="Unassembled WGS sequence"/>
</dbReference>
<feature type="transmembrane region" description="Helical" evidence="7">
    <location>
        <begin position="116"/>
        <end position="142"/>
    </location>
</feature>
<dbReference type="PANTHER" id="PTHR30589">
    <property type="entry name" value="PROLIPOPROTEIN DIACYLGLYCERYL TRANSFERASE"/>
    <property type="match status" value="1"/>
</dbReference>
<proteinExistence type="inferred from homology"/>
<dbReference type="PANTHER" id="PTHR30589:SF0">
    <property type="entry name" value="PHOSPHATIDYLGLYCEROL--PROLIPOPROTEIN DIACYLGLYCERYL TRANSFERASE"/>
    <property type="match status" value="1"/>
</dbReference>
<feature type="transmembrane region" description="Helical" evidence="7">
    <location>
        <begin position="13"/>
        <end position="34"/>
    </location>
</feature>
<comment type="subcellular location">
    <subcellularLocation>
        <location evidence="7">Cell membrane</location>
        <topology evidence="7">Multi-pass membrane protein</topology>
    </subcellularLocation>
</comment>